<dbReference type="GeneID" id="81590824"/>
<dbReference type="InterPro" id="IPR029063">
    <property type="entry name" value="SAM-dependent_MTases_sf"/>
</dbReference>
<keyword evidence="2" id="KW-1185">Reference proteome</keyword>
<protein>
    <submittedName>
        <fullName evidence="1">Agnestins biosynthesis cluster transcriptional coactivator AgnL9</fullName>
    </submittedName>
</protein>
<dbReference type="PANTHER" id="PTHR43712">
    <property type="entry name" value="PUTATIVE (AFU_ORTHOLOGUE AFUA_4G14580)-RELATED"/>
    <property type="match status" value="1"/>
</dbReference>
<dbReference type="PANTHER" id="PTHR43712:SF15">
    <property type="entry name" value="MONODICTYPHENONE CLUSTER TRANSCRIPTIONAL COACTIVATOR MDPA"/>
    <property type="match status" value="1"/>
</dbReference>
<proteinExistence type="predicted"/>
<accession>A0AAD6DSW8</accession>
<dbReference type="AlphaFoldDB" id="A0AAD6DSW8"/>
<dbReference type="SUPFAM" id="SSF46785">
    <property type="entry name" value="Winged helix' DNA-binding domain"/>
    <property type="match status" value="1"/>
</dbReference>
<comment type="caution">
    <text evidence="1">The sequence shown here is derived from an EMBL/GenBank/DDBJ whole genome shotgun (WGS) entry which is preliminary data.</text>
</comment>
<gene>
    <name evidence="1" type="ORF">N7537_009528</name>
</gene>
<evidence type="ECO:0000313" key="2">
    <source>
        <dbReference type="Proteomes" id="UP001213799"/>
    </source>
</evidence>
<dbReference type="RefSeq" id="XP_056749250.1">
    <property type="nucleotide sequence ID" value="XM_056900582.1"/>
</dbReference>
<reference evidence="1" key="1">
    <citation type="journal article" date="2023" name="IMA Fungus">
        <title>Comparative genomic study of the Penicillium genus elucidates a diverse pangenome and 15 lateral gene transfer events.</title>
        <authorList>
            <person name="Petersen C."/>
            <person name="Sorensen T."/>
            <person name="Nielsen M.R."/>
            <person name="Sondergaard T.E."/>
            <person name="Sorensen J.L."/>
            <person name="Fitzpatrick D.A."/>
            <person name="Frisvad J.C."/>
            <person name="Nielsen K.L."/>
        </authorList>
    </citation>
    <scope>NUCLEOTIDE SEQUENCE</scope>
    <source>
        <strain evidence="1">IBT 12815</strain>
    </source>
</reference>
<reference evidence="1" key="2">
    <citation type="submission" date="2023-01" db="EMBL/GenBank/DDBJ databases">
        <authorList>
            <person name="Petersen C."/>
        </authorList>
    </citation>
    <scope>NUCLEOTIDE SEQUENCE</scope>
    <source>
        <strain evidence="1">IBT 12815</strain>
    </source>
</reference>
<dbReference type="EMBL" id="JAQJAE010000005">
    <property type="protein sequence ID" value="KAJ5592624.1"/>
    <property type="molecule type" value="Genomic_DNA"/>
</dbReference>
<evidence type="ECO:0000313" key="1">
    <source>
        <dbReference type="EMBL" id="KAJ5592624.1"/>
    </source>
</evidence>
<name>A0AAD6DSW8_9EURO</name>
<organism evidence="1 2">
    <name type="scientific">Penicillium hordei</name>
    <dbReference type="NCBI Taxonomy" id="40994"/>
    <lineage>
        <taxon>Eukaryota</taxon>
        <taxon>Fungi</taxon>
        <taxon>Dikarya</taxon>
        <taxon>Ascomycota</taxon>
        <taxon>Pezizomycotina</taxon>
        <taxon>Eurotiomycetes</taxon>
        <taxon>Eurotiomycetidae</taxon>
        <taxon>Eurotiales</taxon>
        <taxon>Aspergillaceae</taxon>
        <taxon>Penicillium</taxon>
    </lineage>
</organism>
<dbReference type="InterPro" id="IPR036390">
    <property type="entry name" value="WH_DNA-bd_sf"/>
</dbReference>
<dbReference type="Gene3D" id="3.40.50.150">
    <property type="entry name" value="Vaccinia Virus protein VP39"/>
    <property type="match status" value="1"/>
</dbReference>
<sequence>MADLSQLETCFRELSSAIQSFITHSHHVAFPVQSSGINPTRVTTPDSSNGACRARELALANLTRLQIMLFEPGDFLQQLALQTQLLACIQWLGEFQVPACIPMDGSALMKDVSDLIGVPETQLGRIVSVASLGGFLQEAKPGHVAHSPLSAAFVAKPSYLDAAMFLADKAAPAAWKMAAATKQVRDSPQKAQEVMFHEGIFANAEKSELPRLQRQWRAYLRYGLGHHCDTATDILTCLGTSQIGAGSLVVEVGARSTERVLELANKYPCYRLIAQMSSTASIPSSISSNGTPAPKLRHPRIQVQYRDPGTPQPIEDASIYIINFPLPEPGATWTSLMAELDSELRAHLSVLHKRPTATLVLTAPALPERGTIHADPGIESRLRDLSLMQLANEREHEMSEVIGLLNGMGNSEGRLVLVNKVRSRGRGGAVALEIKYQVYPDQ</sequence>
<dbReference type="Proteomes" id="UP001213799">
    <property type="component" value="Unassembled WGS sequence"/>
</dbReference>